<evidence type="ECO:0000256" key="4">
    <source>
        <dbReference type="SAM" id="MobiDB-lite"/>
    </source>
</evidence>
<proteinExistence type="predicted"/>
<dbReference type="Pfam" id="PF07729">
    <property type="entry name" value="FCD"/>
    <property type="match status" value="1"/>
</dbReference>
<feature type="domain" description="HTH gntR-type" evidence="5">
    <location>
        <begin position="22"/>
        <end position="89"/>
    </location>
</feature>
<dbReference type="InterPro" id="IPR036388">
    <property type="entry name" value="WH-like_DNA-bd_sf"/>
</dbReference>
<dbReference type="InterPro" id="IPR000524">
    <property type="entry name" value="Tscrpt_reg_HTH_GntR"/>
</dbReference>
<dbReference type="SUPFAM" id="SSF48008">
    <property type="entry name" value="GntR ligand-binding domain-like"/>
    <property type="match status" value="1"/>
</dbReference>
<dbReference type="InterPro" id="IPR011711">
    <property type="entry name" value="GntR_C"/>
</dbReference>
<comment type="caution">
    <text evidence="6">The sequence shown here is derived from an EMBL/GenBank/DDBJ whole genome shotgun (WGS) entry which is preliminary data.</text>
</comment>
<dbReference type="CDD" id="cd07377">
    <property type="entry name" value="WHTH_GntR"/>
    <property type="match status" value="1"/>
</dbReference>
<dbReference type="InterPro" id="IPR036390">
    <property type="entry name" value="WH_DNA-bd_sf"/>
</dbReference>
<dbReference type="Gene3D" id="1.20.120.530">
    <property type="entry name" value="GntR ligand-binding domain-like"/>
    <property type="match status" value="1"/>
</dbReference>
<dbReference type="Pfam" id="PF00392">
    <property type="entry name" value="GntR"/>
    <property type="match status" value="1"/>
</dbReference>
<evidence type="ECO:0000259" key="5">
    <source>
        <dbReference type="PROSITE" id="PS50949"/>
    </source>
</evidence>
<keyword evidence="3" id="KW-0804">Transcription</keyword>
<evidence type="ECO:0000313" key="6">
    <source>
        <dbReference type="EMBL" id="MBP0462382.1"/>
    </source>
</evidence>
<keyword evidence="2" id="KW-0238">DNA-binding</keyword>
<protein>
    <submittedName>
        <fullName evidence="6">GntR family transcriptional regulator</fullName>
    </submittedName>
</protein>
<gene>
    <name evidence="6" type="ORF">J5Y09_00530</name>
</gene>
<evidence type="ECO:0000256" key="1">
    <source>
        <dbReference type="ARBA" id="ARBA00023015"/>
    </source>
</evidence>
<keyword evidence="7" id="KW-1185">Reference proteome</keyword>
<dbReference type="PRINTS" id="PR00035">
    <property type="entry name" value="HTHGNTR"/>
</dbReference>
<organism evidence="6 7">
    <name type="scientific">Roseomonas nitratireducens</name>
    <dbReference type="NCBI Taxonomy" id="2820810"/>
    <lineage>
        <taxon>Bacteria</taxon>
        <taxon>Pseudomonadati</taxon>
        <taxon>Pseudomonadota</taxon>
        <taxon>Alphaproteobacteria</taxon>
        <taxon>Acetobacterales</taxon>
        <taxon>Roseomonadaceae</taxon>
        <taxon>Roseomonas</taxon>
    </lineage>
</organism>
<evidence type="ECO:0000256" key="2">
    <source>
        <dbReference type="ARBA" id="ARBA00023125"/>
    </source>
</evidence>
<name>A0ABS4AMB5_9PROT</name>
<reference evidence="6 7" key="1">
    <citation type="submission" date="2021-03" db="EMBL/GenBank/DDBJ databases">
        <authorList>
            <person name="So Y."/>
        </authorList>
    </citation>
    <scope>NUCLEOTIDE SEQUENCE [LARGE SCALE GENOMIC DNA]</scope>
    <source>
        <strain evidence="6 7">PWR1</strain>
    </source>
</reference>
<dbReference type="SUPFAM" id="SSF46785">
    <property type="entry name" value="Winged helix' DNA-binding domain"/>
    <property type="match status" value="1"/>
</dbReference>
<evidence type="ECO:0000313" key="7">
    <source>
        <dbReference type="Proteomes" id="UP000680815"/>
    </source>
</evidence>
<dbReference type="Proteomes" id="UP000680815">
    <property type="component" value="Unassembled WGS sequence"/>
</dbReference>
<accession>A0ABS4AMB5</accession>
<dbReference type="EMBL" id="JAGIYZ010000001">
    <property type="protein sequence ID" value="MBP0462382.1"/>
    <property type="molecule type" value="Genomic_DNA"/>
</dbReference>
<dbReference type="InterPro" id="IPR008920">
    <property type="entry name" value="TF_FadR/GntR_C"/>
</dbReference>
<dbReference type="PANTHER" id="PTHR43537">
    <property type="entry name" value="TRANSCRIPTIONAL REGULATOR, GNTR FAMILY"/>
    <property type="match status" value="1"/>
</dbReference>
<dbReference type="RefSeq" id="WP_209349757.1">
    <property type="nucleotide sequence ID" value="NZ_JAGIYZ010000001.1"/>
</dbReference>
<dbReference type="SMART" id="SM00895">
    <property type="entry name" value="FCD"/>
    <property type="match status" value="1"/>
</dbReference>
<dbReference type="PANTHER" id="PTHR43537:SF49">
    <property type="entry name" value="TRANSCRIPTIONAL REGULATORY PROTEIN"/>
    <property type="match status" value="1"/>
</dbReference>
<dbReference type="Gene3D" id="1.10.10.10">
    <property type="entry name" value="Winged helix-like DNA-binding domain superfamily/Winged helix DNA-binding domain"/>
    <property type="match status" value="1"/>
</dbReference>
<dbReference type="SMART" id="SM00345">
    <property type="entry name" value="HTH_GNTR"/>
    <property type="match status" value="1"/>
</dbReference>
<sequence>MDERPDSPGATGPAPDAPARRPTRAETLAEAIASAITEGRLAPGMALEEERLAALHGVSRTPVREALRLLAATGLIEQRPRRGAVVARPEPARLAEMFQAMAELEAVCAGLCASAMGRAEKAALYARHAAMGRLARDGAVDAYRDANVGFHELLYAGAGNRYLAELAETTRRRLAPFRAAQLGGPDRLAASHAEHGAIVTAILAGDATAAAAAVRAHLAATEGAWGLMAGQPPARMG</sequence>
<feature type="region of interest" description="Disordered" evidence="4">
    <location>
        <begin position="1"/>
        <end position="24"/>
    </location>
</feature>
<keyword evidence="1" id="KW-0805">Transcription regulation</keyword>
<evidence type="ECO:0000256" key="3">
    <source>
        <dbReference type="ARBA" id="ARBA00023163"/>
    </source>
</evidence>
<dbReference type="PROSITE" id="PS50949">
    <property type="entry name" value="HTH_GNTR"/>
    <property type="match status" value="1"/>
</dbReference>